<protein>
    <submittedName>
        <fullName evidence="1">Uncharacterized protein</fullName>
    </submittedName>
</protein>
<comment type="caution">
    <text evidence="1">The sequence shown here is derived from an EMBL/GenBank/DDBJ whole genome shotgun (WGS) entry which is preliminary data.</text>
</comment>
<dbReference type="AlphaFoldDB" id="A0A0F9VT10"/>
<reference evidence="1" key="1">
    <citation type="journal article" date="2015" name="Nature">
        <title>Complex archaea that bridge the gap between prokaryotes and eukaryotes.</title>
        <authorList>
            <person name="Spang A."/>
            <person name="Saw J.H."/>
            <person name="Jorgensen S.L."/>
            <person name="Zaremba-Niedzwiedzka K."/>
            <person name="Martijn J."/>
            <person name="Lind A.E."/>
            <person name="van Eijk R."/>
            <person name="Schleper C."/>
            <person name="Guy L."/>
            <person name="Ettema T.J."/>
        </authorList>
    </citation>
    <scope>NUCLEOTIDE SEQUENCE</scope>
</reference>
<organism evidence="1">
    <name type="scientific">marine sediment metagenome</name>
    <dbReference type="NCBI Taxonomy" id="412755"/>
    <lineage>
        <taxon>unclassified sequences</taxon>
        <taxon>metagenomes</taxon>
        <taxon>ecological metagenomes</taxon>
    </lineage>
</organism>
<dbReference type="EMBL" id="LAZR01000010">
    <property type="protein sequence ID" value="KKO08251.1"/>
    <property type="molecule type" value="Genomic_DNA"/>
</dbReference>
<evidence type="ECO:0000313" key="1">
    <source>
        <dbReference type="EMBL" id="KKO08251.1"/>
    </source>
</evidence>
<sequence>MKRQQLIEKIDVQDRKLSLRAEVMSAVTQHTQLSLGQVNPAWLVGAGALAGGLVGRMGIGRTYTLGMAGLRLFPMVQNAFNLGRSFGEQG</sequence>
<accession>A0A0F9VT10</accession>
<name>A0A0F9VT10_9ZZZZ</name>
<gene>
    <name evidence="1" type="ORF">LCGC14_0049460</name>
</gene>
<proteinExistence type="predicted"/>